<reference evidence="3" key="1">
    <citation type="submission" date="2022-12" db="EMBL/GenBank/DDBJ databases">
        <title>Gycomyces niveus sp.nov., a novel actinomycete isolated from soil in Shouguang.</title>
        <authorList>
            <person name="Yang X."/>
        </authorList>
    </citation>
    <scope>NUCLEOTIDE SEQUENCE</scope>
    <source>
        <strain evidence="3">DSM 44724</strain>
    </source>
</reference>
<dbReference type="InterPro" id="IPR029063">
    <property type="entry name" value="SAM-dependent_MTases_sf"/>
</dbReference>
<dbReference type="GO" id="GO:0008757">
    <property type="term" value="F:S-adenosylmethionine-dependent methyltransferase activity"/>
    <property type="evidence" value="ECO:0007669"/>
    <property type="project" value="InterPro"/>
</dbReference>
<feature type="region of interest" description="Disordered" evidence="1">
    <location>
        <begin position="1"/>
        <end position="20"/>
    </location>
</feature>
<evidence type="ECO:0000313" key="6">
    <source>
        <dbReference type="Proteomes" id="UP001183604"/>
    </source>
</evidence>
<dbReference type="EMBL" id="JAPZVQ010000006">
    <property type="protein sequence ID" value="MDA1385729.1"/>
    <property type="molecule type" value="Genomic_DNA"/>
</dbReference>
<dbReference type="InterPro" id="IPR013216">
    <property type="entry name" value="Methyltransf_11"/>
</dbReference>
<evidence type="ECO:0000259" key="2">
    <source>
        <dbReference type="Pfam" id="PF08241"/>
    </source>
</evidence>
<dbReference type="Proteomes" id="UP001183604">
    <property type="component" value="Unassembled WGS sequence"/>
</dbReference>
<dbReference type="GO" id="GO:0032259">
    <property type="term" value="P:methylation"/>
    <property type="evidence" value="ECO:0007669"/>
    <property type="project" value="UniProtKB-KW"/>
</dbReference>
<organism evidence="3 5">
    <name type="scientific">Glycomyces lechevalierae</name>
    <dbReference type="NCBI Taxonomy" id="256034"/>
    <lineage>
        <taxon>Bacteria</taxon>
        <taxon>Bacillati</taxon>
        <taxon>Actinomycetota</taxon>
        <taxon>Actinomycetes</taxon>
        <taxon>Glycomycetales</taxon>
        <taxon>Glycomycetaceae</taxon>
        <taxon>Glycomyces</taxon>
    </lineage>
</organism>
<keyword evidence="3" id="KW-0808">Transferase</keyword>
<dbReference type="Gene3D" id="3.40.50.150">
    <property type="entry name" value="Vaccinia Virus protein VP39"/>
    <property type="match status" value="1"/>
</dbReference>
<dbReference type="PANTHER" id="PTHR43591">
    <property type="entry name" value="METHYLTRANSFERASE"/>
    <property type="match status" value="1"/>
</dbReference>
<gene>
    <name evidence="4" type="ORF">J2S69_003567</name>
    <name evidence="3" type="ORF">O2L01_12105</name>
</gene>
<dbReference type="CDD" id="cd02440">
    <property type="entry name" value="AdoMet_MTases"/>
    <property type="match status" value="1"/>
</dbReference>
<dbReference type="EMBL" id="JAVDYD010000001">
    <property type="protein sequence ID" value="MDR7339848.1"/>
    <property type="molecule type" value="Genomic_DNA"/>
</dbReference>
<dbReference type="SUPFAM" id="SSF53335">
    <property type="entry name" value="S-adenosyl-L-methionine-dependent methyltransferases"/>
    <property type="match status" value="1"/>
</dbReference>
<feature type="domain" description="Methyltransferase type 11" evidence="2">
    <location>
        <begin position="55"/>
        <end position="151"/>
    </location>
</feature>
<keyword evidence="3" id="KW-0489">Methyltransferase</keyword>
<evidence type="ECO:0000313" key="5">
    <source>
        <dbReference type="Proteomes" id="UP001145799"/>
    </source>
</evidence>
<protein>
    <submittedName>
        <fullName evidence="3">Class I SAM-dependent methyltransferase</fullName>
    </submittedName>
    <submittedName>
        <fullName evidence="4">Ubiquinone/menaquinone biosynthesis C-methylase UbiE</fullName>
    </submittedName>
</protein>
<evidence type="ECO:0000256" key="1">
    <source>
        <dbReference type="SAM" id="MobiDB-lite"/>
    </source>
</evidence>
<keyword evidence="6" id="KW-1185">Reference proteome</keyword>
<dbReference type="AlphaFoldDB" id="A0A9X3PKU2"/>
<sequence length="195" mass="21572">MPHRSHQHQHQHDSGAIEGRHSDRYDTIARLFAKPFYNRMAKEIATIAPRGAAVLDVGTGPGILLKRLGKARPDLRLTGIDIAPDMIEHAAHNLADLATPPDLRAADVAALPFADDRFDLVVSTFSSHHWEDPEAGAAEIARVLRSGGRLRIYDFRDAPFDAVIGESRLTSLRQAPFRSVWTMFMKATRFDATAA</sequence>
<name>A0A9X3PKU2_9ACTN</name>
<keyword evidence="4" id="KW-0830">Ubiquinone</keyword>
<comment type="caution">
    <text evidence="3">The sequence shown here is derived from an EMBL/GenBank/DDBJ whole genome shotgun (WGS) entry which is preliminary data.</text>
</comment>
<proteinExistence type="predicted"/>
<feature type="compositionally biased region" description="Basic and acidic residues" evidence="1">
    <location>
        <begin position="10"/>
        <end position="20"/>
    </location>
</feature>
<dbReference type="Proteomes" id="UP001145799">
    <property type="component" value="Unassembled WGS sequence"/>
</dbReference>
<evidence type="ECO:0000313" key="4">
    <source>
        <dbReference type="EMBL" id="MDR7339848.1"/>
    </source>
</evidence>
<dbReference type="Pfam" id="PF08241">
    <property type="entry name" value="Methyltransf_11"/>
    <property type="match status" value="1"/>
</dbReference>
<reference evidence="4 6" key="2">
    <citation type="submission" date="2023-07" db="EMBL/GenBank/DDBJ databases">
        <title>Sequencing the genomes of 1000 actinobacteria strains.</title>
        <authorList>
            <person name="Klenk H.-P."/>
        </authorList>
    </citation>
    <scope>NUCLEOTIDE SEQUENCE [LARGE SCALE GENOMIC DNA]</scope>
    <source>
        <strain evidence="4 6">DSM 44724</strain>
    </source>
</reference>
<dbReference type="RefSeq" id="WP_270122195.1">
    <property type="nucleotide sequence ID" value="NZ_BAAAOM010000008.1"/>
</dbReference>
<evidence type="ECO:0000313" key="3">
    <source>
        <dbReference type="EMBL" id="MDA1385729.1"/>
    </source>
</evidence>
<accession>A0A9X3PKU2</accession>